<comment type="caution">
    <text evidence="1">The sequence shown here is derived from an EMBL/GenBank/DDBJ whole genome shotgun (WGS) entry which is preliminary data.</text>
</comment>
<gene>
    <name evidence="1" type="ORF">LMJ30_10955</name>
</gene>
<accession>A0ABS8IS56</accession>
<sequence>MYTIQPATIANDLHVKLVSALVSSSHYLSTSSGAFVRFSDELDTLGKVDAVSRSLLLVLLYTMAGDRERCEYYLDNAQRLHADKDHVELARLTMLLNLGYFSEAIPFISMLRPPQFGLPTLLMLKPPCNGAFHTLTSLFDQAAKMNLLNGPTEPVSLRPATAIMDEWGDTDEDYAAALDIAGAIMREHRLVFVDDIQVETVLQPADGSPSYVKLCYQVDVDLDTSIELTLEYADRLAQSGKKIPPSLVFEFEGARH</sequence>
<evidence type="ECO:0000313" key="2">
    <source>
        <dbReference type="Proteomes" id="UP001198701"/>
    </source>
</evidence>
<proteinExistence type="predicted"/>
<dbReference type="RefSeq" id="WP_229432388.1">
    <property type="nucleotide sequence ID" value="NZ_JAJHPV010000013.1"/>
</dbReference>
<evidence type="ECO:0000313" key="1">
    <source>
        <dbReference type="EMBL" id="MCC6071477.1"/>
    </source>
</evidence>
<protein>
    <submittedName>
        <fullName evidence="1">Uncharacterized protein</fullName>
    </submittedName>
</protein>
<organism evidence="1 2">
    <name type="scientific">Massilia agrisoli</name>
    <dbReference type="NCBI Taxonomy" id="2892444"/>
    <lineage>
        <taxon>Bacteria</taxon>
        <taxon>Pseudomonadati</taxon>
        <taxon>Pseudomonadota</taxon>
        <taxon>Betaproteobacteria</taxon>
        <taxon>Burkholderiales</taxon>
        <taxon>Oxalobacteraceae</taxon>
        <taxon>Telluria group</taxon>
        <taxon>Massilia</taxon>
    </lineage>
</organism>
<reference evidence="1 2" key="1">
    <citation type="submission" date="2021-11" db="EMBL/GenBank/DDBJ databases">
        <authorList>
            <person name="Huq M.A."/>
        </authorList>
    </citation>
    <scope>NUCLEOTIDE SEQUENCE [LARGE SCALE GENOMIC DNA]</scope>
    <source>
        <strain evidence="1 2">MAHUQ-52</strain>
    </source>
</reference>
<keyword evidence="2" id="KW-1185">Reference proteome</keyword>
<dbReference type="EMBL" id="JAJHPV010000013">
    <property type="protein sequence ID" value="MCC6071477.1"/>
    <property type="molecule type" value="Genomic_DNA"/>
</dbReference>
<dbReference type="Proteomes" id="UP001198701">
    <property type="component" value="Unassembled WGS sequence"/>
</dbReference>
<name>A0ABS8IS56_9BURK</name>